<dbReference type="AlphaFoldDB" id="A0A8A1LE98"/>
<accession>A0A8A1LE98</accession>
<gene>
    <name evidence="2" type="ORF">I7I53_08008</name>
</gene>
<dbReference type="Pfam" id="PF08450">
    <property type="entry name" value="SGL"/>
    <property type="match status" value="1"/>
</dbReference>
<proteinExistence type="predicted"/>
<evidence type="ECO:0000313" key="3">
    <source>
        <dbReference type="Proteomes" id="UP000663419"/>
    </source>
</evidence>
<protein>
    <submittedName>
        <fullName evidence="2">Calcium homeostasis protein Regucalcin</fullName>
    </submittedName>
</protein>
<feature type="domain" description="SMP-30/Gluconolactonase/LRE-like region" evidence="1">
    <location>
        <begin position="2"/>
        <end position="82"/>
    </location>
</feature>
<dbReference type="InterPro" id="IPR013658">
    <property type="entry name" value="SGL"/>
</dbReference>
<evidence type="ECO:0000259" key="1">
    <source>
        <dbReference type="Pfam" id="PF08450"/>
    </source>
</evidence>
<dbReference type="Proteomes" id="UP000663419">
    <property type="component" value="Chromosome 2"/>
</dbReference>
<evidence type="ECO:0000313" key="2">
    <source>
        <dbReference type="EMBL" id="QSS52389.1"/>
    </source>
</evidence>
<name>A0A8A1LE98_AJEC8</name>
<dbReference type="Gene3D" id="2.120.10.30">
    <property type="entry name" value="TolB, C-terminal domain"/>
    <property type="match status" value="1"/>
</dbReference>
<dbReference type="EMBL" id="CP069103">
    <property type="protein sequence ID" value="QSS52389.1"/>
    <property type="molecule type" value="Genomic_DNA"/>
</dbReference>
<organism evidence="2 3">
    <name type="scientific">Ajellomyces capsulatus (strain H88)</name>
    <name type="common">Darling's disease fungus</name>
    <name type="synonym">Histoplasma capsulatum</name>
    <dbReference type="NCBI Taxonomy" id="544711"/>
    <lineage>
        <taxon>Eukaryota</taxon>
        <taxon>Fungi</taxon>
        <taxon>Dikarya</taxon>
        <taxon>Ascomycota</taxon>
        <taxon>Pezizomycotina</taxon>
        <taxon>Eurotiomycetes</taxon>
        <taxon>Eurotiomycetidae</taxon>
        <taxon>Onygenales</taxon>
        <taxon>Ajellomycetaceae</taxon>
        <taxon>Histoplasma</taxon>
    </lineage>
</organism>
<dbReference type="InterPro" id="IPR011042">
    <property type="entry name" value="6-blade_b-propeller_TolB-like"/>
</dbReference>
<dbReference type="VEuPathDB" id="FungiDB:I7I53_08008"/>
<reference evidence="2" key="1">
    <citation type="submission" date="2021-01" db="EMBL/GenBank/DDBJ databases">
        <title>Chromosome-level genome assembly of a human fungal pathogen reveals clustering of transcriptionally co-regulated genes.</title>
        <authorList>
            <person name="Voorhies M."/>
            <person name="Cohen S."/>
            <person name="Shea T.P."/>
            <person name="Petrus S."/>
            <person name="Munoz J.F."/>
            <person name="Poplawski S."/>
            <person name="Goldman W.E."/>
            <person name="Michael T."/>
            <person name="Cuomo C.A."/>
            <person name="Sil A."/>
            <person name="Beyhan S."/>
        </authorList>
    </citation>
    <scope>NUCLEOTIDE SEQUENCE</scope>
    <source>
        <strain evidence="2">H88</strain>
    </source>
</reference>
<sequence>MMIENMGMPNGIGWNEPDDGLGDSVKDTFGGSILMDDSDSETYIIASERFFFFFIVTRRTTPDNFAMDDQSCLWIVCYTAGKWRDTSSFA</sequence>